<reference evidence="1" key="1">
    <citation type="journal article" date="2019" name="Genome Biol. Evol.">
        <title>Nephromyces represents a diverse and novel lineage of the Apicomplexa that has retained apicoplasts.</title>
        <authorList>
            <person name="Munoz-Gomez S.A."/>
            <person name="Durnin K."/>
            <person name="Eme L."/>
            <person name="Paight C."/>
            <person name="Lane C.E."/>
            <person name="Saffo M.B."/>
            <person name="Slamovits C.H."/>
        </authorList>
    </citation>
    <scope>NUCLEOTIDE SEQUENCE</scope>
    <source>
        <strain evidence="1">439</strain>
    </source>
</reference>
<proteinExistence type="predicted"/>
<organism evidence="1">
    <name type="scientific">Nephromyces sp. ex Molgula occidentalis</name>
    <dbReference type="NCBI Taxonomy" id="2544991"/>
    <lineage>
        <taxon>Eukaryota</taxon>
        <taxon>Sar</taxon>
        <taxon>Alveolata</taxon>
        <taxon>Apicomplexa</taxon>
        <taxon>Aconoidasida</taxon>
        <taxon>Nephromycida</taxon>
        <taxon>Nephromyces</taxon>
    </lineage>
</organism>
<dbReference type="EMBL" id="MK573199">
    <property type="protein sequence ID" value="QEM01557.1"/>
    <property type="molecule type" value="Genomic_DNA"/>
</dbReference>
<dbReference type="AlphaFoldDB" id="A0A5C1H7F2"/>
<evidence type="ECO:0000313" key="1">
    <source>
        <dbReference type="EMBL" id="QEM01557.1"/>
    </source>
</evidence>
<name>A0A5C1H7F2_9APIC</name>
<accession>A0A5C1H7F2</accession>
<gene>
    <name evidence="1" type="primary">orf100</name>
</gene>
<protein>
    <submittedName>
        <fullName evidence="1">Uncharacterized protein</fullName>
    </submittedName>
</protein>
<sequence length="100" mass="12195">MISFVNMNSKKSKHKYLKSGYLSYINRKYKNRKKINIKNLNLVNINYSNFKNLIYNLNIYLNINYQYLLLKPFIFNYLNNLKKISNNKIILLKLFINLDY</sequence>